<evidence type="ECO:0000313" key="1">
    <source>
        <dbReference type="EMBL" id="AFH39695.1"/>
    </source>
</evidence>
<dbReference type="PATRIC" id="fig|798128.4.peg.1771"/>
<organism evidence="1 2">
    <name type="scientific">Thermus thermophilus JL-18</name>
    <dbReference type="NCBI Taxonomy" id="798128"/>
    <lineage>
        <taxon>Bacteria</taxon>
        <taxon>Thermotogati</taxon>
        <taxon>Deinococcota</taxon>
        <taxon>Deinococci</taxon>
        <taxon>Thermales</taxon>
        <taxon>Thermaceae</taxon>
        <taxon>Thermus</taxon>
    </lineage>
</organism>
<dbReference type="KEGG" id="ttl:TtJL18_1829"/>
<reference evidence="1 2" key="1">
    <citation type="journal article" date="2013" name="Genome Announc.">
        <title>Whole Genome Sequencing of Thermus oshimai JL-2 and Thermus thermophilus JL-18, Incomplete Denitrifiers from the United States Great Basin.</title>
        <authorList>
            <person name="Murugapiran S.K."/>
            <person name="Huntemann M."/>
            <person name="Wei C.L."/>
            <person name="Han J."/>
            <person name="Detter J.C."/>
            <person name="Han C.S."/>
            <person name="Erkkila T.H."/>
            <person name="Teshima H."/>
            <person name="Chen A."/>
            <person name="Kyrpides N."/>
            <person name="Mavrommatis K."/>
            <person name="Markowitz V."/>
            <person name="Szeto E."/>
            <person name="Ivanova N."/>
            <person name="Pagani I."/>
            <person name="Lam J."/>
            <person name="McDonald A.I."/>
            <person name="Dodsworth J.A."/>
            <person name="Pati A."/>
            <person name="Goodwin L."/>
            <person name="Peters L."/>
            <person name="Pitluck S."/>
            <person name="Woyke T."/>
            <person name="Hedlund B.P."/>
        </authorList>
    </citation>
    <scope>NUCLEOTIDE SEQUENCE [LARGE SCALE GENOMIC DNA]</scope>
    <source>
        <strain evidence="1 2">JL-18</strain>
    </source>
</reference>
<name>H9ZTN5_THETH</name>
<dbReference type="RefSeq" id="WP_014630231.1">
    <property type="nucleotide sequence ID" value="NC_017587.1"/>
</dbReference>
<dbReference type="EMBL" id="CP003252">
    <property type="protein sequence ID" value="AFH39695.1"/>
    <property type="molecule type" value="Genomic_DNA"/>
</dbReference>
<dbReference type="HOGENOM" id="CLU_197655_0_0_0"/>
<proteinExistence type="predicted"/>
<evidence type="ECO:0000313" key="2">
    <source>
        <dbReference type="Proteomes" id="UP000007388"/>
    </source>
</evidence>
<dbReference type="STRING" id="798128.TtJL18_1829"/>
<sequence>MPRGENLERDRPPREVLAARFGVEPLAPGERSEKVRIRGPGWLFEALEKLSPRERGRVVVAGLKALGLLEGRES</sequence>
<dbReference type="Proteomes" id="UP000007388">
    <property type="component" value="Chromosome"/>
</dbReference>
<protein>
    <submittedName>
        <fullName evidence="1">Uncharacterized protein</fullName>
    </submittedName>
</protein>
<accession>H9ZTN5</accession>
<dbReference type="AlphaFoldDB" id="H9ZTN5"/>
<gene>
    <name evidence="1" type="ORF">TtJL18_1829</name>
</gene>